<dbReference type="OrthoDB" id="856045at2"/>
<dbReference type="AlphaFoldDB" id="A0A5B8UTD0"/>
<dbReference type="EMBL" id="CP042436">
    <property type="protein sequence ID" value="QEC61975.1"/>
    <property type="molecule type" value="Genomic_DNA"/>
</dbReference>
<dbReference type="Proteomes" id="UP000321479">
    <property type="component" value="Chromosome"/>
</dbReference>
<dbReference type="InterPro" id="IPR027417">
    <property type="entry name" value="P-loop_NTPase"/>
</dbReference>
<proteinExistence type="predicted"/>
<gene>
    <name evidence="1" type="ORF">FRZ54_05025</name>
</gene>
<dbReference type="Gene3D" id="3.40.50.300">
    <property type="entry name" value="P-loop containing nucleotide triphosphate hydrolases"/>
    <property type="match status" value="1"/>
</dbReference>
<dbReference type="RefSeq" id="WP_147030552.1">
    <property type="nucleotide sequence ID" value="NZ_CP042436.1"/>
</dbReference>
<evidence type="ECO:0000313" key="1">
    <source>
        <dbReference type="EMBL" id="QEC61975.1"/>
    </source>
</evidence>
<protein>
    <recommendedName>
        <fullName evidence="3">ATP-binding protein</fullName>
    </recommendedName>
</protein>
<accession>A0A5B8UTD0</accession>
<evidence type="ECO:0008006" key="3">
    <source>
        <dbReference type="Google" id="ProtNLM"/>
    </source>
</evidence>
<dbReference type="KEGG" id="mgin:FRZ54_05025"/>
<name>A0A5B8UTD0_9SPHI</name>
<sequence>MASKFTTSVNIIRDSEKELNYIPTPNAVRVVNQLANDYKLGVRSFNIIGSYGTGKSAFLWAFQQSITGRKKHFGINILQNPSIGFINMIGEYKSIKETFADYFEVKNNRNLSENIFSEIYNRYHDLGKKNPLLFIVIDEFGKFLEFAAQNEPEKELYFIQQLSEFVNNPDSNIILLTAVHQNFDAYAISLNNSQKQEWTKVKGRFREITFNEPVEQLLFLASEHLNKRSPAVENEKSITKANNLFIKSKAFSINADYLGEISSKLYPLDLFSASILTSSLQKYGQNERSLFSFLESTDHTGIVQHQFHNSGFYSIAEVYDYLIFNFYSYINSRYNPDFSAWKSIKSTLERVDNIFEKDINLLAKIIKTIGLLNIFTAAGSSLDKAFIVGYSEQCLGIKNAAYLIEELEVKKLILFRNYSNRYVLFEGTDLDFQTALLAAGNKINEITDITTLLKKHYQLPPIIAKEISYTTGTPRLFEYVISAHPIDQIPQGEIDGYINLIFNDKLKQSEIIEYSSKQKEAILYCYYKKSGSIKDLLLEIEKTKKVIEENIDDRVAVRELNNSILHQQNFLTHKILNNFYSVKPEVVWIFKGKEIDIPNRKVFNKQLSEICRTIYSKSPIFNNELVNKHKISSSIHTAKRNYYKALTANWDKPHLGFPENKFPPEKTIYLSLLESNNINLISDELDGPILPNNKNKFQYLWKVSNDFLDSAKISRRKVSEFVELLGKRPYKLKQGLIDFWIPTFLFIKRDDFALFGENGYIPFLNDEVLELMVKDPDEYEIKTFDIDGVKLDIFNSYRKFLNQQQELKLTGSTFIETIKPFLTFYRDLPDYAKNTNRLSSEARSIRTAIANSKDPEKTFFEDFPAALGFKIENLQSSKNDLQRYITKLQISIRELRTCYDELVNRIELFVQTEIIFEDVPFEGYKENLQNRYKKLRRHLLLSNQKIFVQRLDSLLDDKKAWLNSIVQALIGKSLEKIQDEDEVMIYDKFHEMILSLDSLTKISKSDYKEDKEDIFDLQINSFVDGISNKLVRLPKSKQKEISEIGEVLKKGLSKDRLLNIAALTNLLKDLIK</sequence>
<evidence type="ECO:0000313" key="2">
    <source>
        <dbReference type="Proteomes" id="UP000321479"/>
    </source>
</evidence>
<organism evidence="1 2">
    <name type="scientific">Mucilaginibacter ginsenosidivorans</name>
    <dbReference type="NCBI Taxonomy" id="398053"/>
    <lineage>
        <taxon>Bacteria</taxon>
        <taxon>Pseudomonadati</taxon>
        <taxon>Bacteroidota</taxon>
        <taxon>Sphingobacteriia</taxon>
        <taxon>Sphingobacteriales</taxon>
        <taxon>Sphingobacteriaceae</taxon>
        <taxon>Mucilaginibacter</taxon>
    </lineage>
</organism>
<dbReference type="SUPFAM" id="SSF52540">
    <property type="entry name" value="P-loop containing nucleoside triphosphate hydrolases"/>
    <property type="match status" value="1"/>
</dbReference>
<reference evidence="1 2" key="1">
    <citation type="journal article" date="2017" name="Curr. Microbiol.">
        <title>Mucilaginibacter ginsenosidivorans sp. nov., Isolated from Soil of Ginseng Field.</title>
        <authorList>
            <person name="Kim M.M."/>
            <person name="Siddiqi M.Z."/>
            <person name="Im W.T."/>
        </authorList>
    </citation>
    <scope>NUCLEOTIDE SEQUENCE [LARGE SCALE GENOMIC DNA]</scope>
    <source>
        <strain evidence="1 2">Gsoil 3017</strain>
    </source>
</reference>
<keyword evidence="2" id="KW-1185">Reference proteome</keyword>